<dbReference type="Proteomes" id="UP000535908">
    <property type="component" value="Unassembled WGS sequence"/>
</dbReference>
<feature type="transmembrane region" description="Helical" evidence="1">
    <location>
        <begin position="66"/>
        <end position="83"/>
    </location>
</feature>
<sequence>MEEQCSRGRREVFMAVLKKVMIGVVIAIVVYGLTMGALYGYFMRAASMLLVSGVAIVFLYWKWRLIVGWAFLIFVAWMGITYLG</sequence>
<comment type="caution">
    <text evidence="2">The sequence shown here is derived from an EMBL/GenBank/DDBJ whole genome shotgun (WGS) entry which is preliminary data.</text>
</comment>
<dbReference type="AlphaFoldDB" id="A0A7X1CR95"/>
<evidence type="ECO:0000256" key="1">
    <source>
        <dbReference type="SAM" id="Phobius"/>
    </source>
</evidence>
<evidence type="ECO:0000313" key="3">
    <source>
        <dbReference type="Proteomes" id="UP000535908"/>
    </source>
</evidence>
<proteinExistence type="predicted"/>
<dbReference type="EMBL" id="JAARWN010000027">
    <property type="protein sequence ID" value="MBC1937868.1"/>
    <property type="molecule type" value="Genomic_DNA"/>
</dbReference>
<keyword evidence="1" id="KW-0472">Membrane</keyword>
<dbReference type="RefSeq" id="WP_185527982.1">
    <property type="nucleotide sequence ID" value="NZ_JAARWN010000027.1"/>
</dbReference>
<gene>
    <name evidence="2" type="ORF">HCA69_16010</name>
</gene>
<evidence type="ECO:0000313" key="2">
    <source>
        <dbReference type="EMBL" id="MBC1937868.1"/>
    </source>
</evidence>
<accession>A0A7X1CR95</accession>
<protein>
    <submittedName>
        <fullName evidence="2">Uncharacterized protein</fullName>
    </submittedName>
</protein>
<name>A0A7X1CR95_9LIST</name>
<keyword evidence="1" id="KW-1133">Transmembrane helix</keyword>
<reference evidence="2 3" key="1">
    <citation type="submission" date="2020-03" db="EMBL/GenBank/DDBJ databases">
        <title>Soil Listeria distribution.</title>
        <authorList>
            <person name="Liao J."/>
            <person name="Wiedmann M."/>
        </authorList>
    </citation>
    <scope>NUCLEOTIDE SEQUENCE [LARGE SCALE GENOMIC DNA]</scope>
    <source>
        <strain evidence="2 3">FSL L7-0741</strain>
    </source>
</reference>
<feature type="transmembrane region" description="Helical" evidence="1">
    <location>
        <begin position="39"/>
        <end position="61"/>
    </location>
</feature>
<organism evidence="2 3">
    <name type="scientific">Listeria grandensis</name>
    <dbReference type="NCBI Taxonomy" id="1494963"/>
    <lineage>
        <taxon>Bacteria</taxon>
        <taxon>Bacillati</taxon>
        <taxon>Bacillota</taxon>
        <taxon>Bacilli</taxon>
        <taxon>Bacillales</taxon>
        <taxon>Listeriaceae</taxon>
        <taxon>Listeria</taxon>
    </lineage>
</organism>
<keyword evidence="1" id="KW-0812">Transmembrane</keyword>
<feature type="transmembrane region" description="Helical" evidence="1">
    <location>
        <begin position="12"/>
        <end position="33"/>
    </location>
</feature>